<comment type="subcellular location">
    <subcellularLocation>
        <location evidence="1">Nucleus envelope</location>
    </subcellularLocation>
</comment>
<evidence type="ECO:0000256" key="8">
    <source>
        <dbReference type="SAM" id="Coils"/>
    </source>
</evidence>
<dbReference type="PANTHER" id="PTHR13405">
    <property type="entry name" value="NUCLEAR PORE COMPLEX PROTEIN NUP133"/>
    <property type="match status" value="1"/>
</dbReference>
<evidence type="ECO:0000256" key="3">
    <source>
        <dbReference type="ARBA" id="ARBA00022448"/>
    </source>
</evidence>
<feature type="compositionally biased region" description="Polar residues" evidence="9">
    <location>
        <begin position="58"/>
        <end position="67"/>
    </location>
</feature>
<dbReference type="GO" id="GO:0031080">
    <property type="term" value="C:nuclear pore outer ring"/>
    <property type="evidence" value="ECO:0007669"/>
    <property type="project" value="TreeGrafter"/>
</dbReference>
<evidence type="ECO:0000256" key="7">
    <source>
        <dbReference type="ARBA" id="ARBA00023242"/>
    </source>
</evidence>
<feature type="compositionally biased region" description="Basic and acidic residues" evidence="9">
    <location>
        <begin position="68"/>
        <end position="77"/>
    </location>
</feature>
<dbReference type="KEGG" id="kbi:30207163"/>
<reference evidence="12" key="2">
    <citation type="submission" date="2024-02" db="EMBL/GenBank/DDBJ databases">
        <title>Comparative genomics of Cryptococcus and Kwoniella reveals pathogenesis evolution and contrasting modes of karyotype evolution via chromosome fusion or intercentromeric recombination.</title>
        <authorList>
            <person name="Coelho M.A."/>
            <person name="David-Palma M."/>
            <person name="Shea T."/>
            <person name="Bowers K."/>
            <person name="McGinley-Smith S."/>
            <person name="Mohammad A.W."/>
            <person name="Gnirke A."/>
            <person name="Yurkov A.M."/>
            <person name="Nowrousian M."/>
            <person name="Sun S."/>
            <person name="Cuomo C.A."/>
            <person name="Heitman J."/>
        </authorList>
    </citation>
    <scope>NUCLEOTIDE SEQUENCE</scope>
    <source>
        <strain evidence="12">CBS 10118</strain>
    </source>
</reference>
<dbReference type="InterPro" id="IPR037624">
    <property type="entry name" value="Nup133-like"/>
</dbReference>
<keyword evidence="3" id="KW-0813">Transport</keyword>
<comment type="similarity">
    <text evidence="2">Belongs to the nucleoporin Nup133 family.</text>
</comment>
<organism evidence="12 13">
    <name type="scientific">Kwoniella bestiolae CBS 10118</name>
    <dbReference type="NCBI Taxonomy" id="1296100"/>
    <lineage>
        <taxon>Eukaryota</taxon>
        <taxon>Fungi</taxon>
        <taxon>Dikarya</taxon>
        <taxon>Basidiomycota</taxon>
        <taxon>Agaricomycotina</taxon>
        <taxon>Tremellomycetes</taxon>
        <taxon>Tremellales</taxon>
        <taxon>Cryptococcaceae</taxon>
        <taxon>Kwoniella</taxon>
    </lineage>
</organism>
<evidence type="ECO:0000256" key="1">
    <source>
        <dbReference type="ARBA" id="ARBA00004259"/>
    </source>
</evidence>
<evidence type="ECO:0000256" key="4">
    <source>
        <dbReference type="ARBA" id="ARBA00022816"/>
    </source>
</evidence>
<evidence type="ECO:0008006" key="14">
    <source>
        <dbReference type="Google" id="ProtNLM"/>
    </source>
</evidence>
<dbReference type="RefSeq" id="XP_065725859.1">
    <property type="nucleotide sequence ID" value="XM_065869787.1"/>
</dbReference>
<feature type="region of interest" description="Disordered" evidence="9">
    <location>
        <begin position="1"/>
        <end position="77"/>
    </location>
</feature>
<dbReference type="GO" id="GO:0016973">
    <property type="term" value="P:poly(A)+ mRNA export from nucleus"/>
    <property type="evidence" value="ECO:0007669"/>
    <property type="project" value="TreeGrafter"/>
</dbReference>
<dbReference type="AlphaFoldDB" id="A0AAJ8K6I8"/>
<dbReference type="InterPro" id="IPR007187">
    <property type="entry name" value="Nucleoporin_Nup133/Nup155_C"/>
</dbReference>
<keyword evidence="6" id="KW-0811">Translocation</keyword>
<reference evidence="12" key="1">
    <citation type="submission" date="2013-07" db="EMBL/GenBank/DDBJ databases">
        <authorList>
            <consortium name="The Broad Institute Genome Sequencing Platform"/>
            <person name="Cuomo C."/>
            <person name="Litvintseva A."/>
            <person name="Chen Y."/>
            <person name="Heitman J."/>
            <person name="Sun S."/>
            <person name="Springer D."/>
            <person name="Dromer F."/>
            <person name="Young S.K."/>
            <person name="Zeng Q."/>
            <person name="Gargeya S."/>
            <person name="Fitzgerald M."/>
            <person name="Abouelleil A."/>
            <person name="Alvarado L."/>
            <person name="Berlin A.M."/>
            <person name="Chapman S.B."/>
            <person name="Dewar J."/>
            <person name="Goldberg J."/>
            <person name="Griggs A."/>
            <person name="Gujja S."/>
            <person name="Hansen M."/>
            <person name="Howarth C."/>
            <person name="Imamovic A."/>
            <person name="Larimer J."/>
            <person name="McCowan C."/>
            <person name="Murphy C."/>
            <person name="Pearson M."/>
            <person name="Priest M."/>
            <person name="Roberts A."/>
            <person name="Saif S."/>
            <person name="Shea T."/>
            <person name="Sykes S."/>
            <person name="Wortman J."/>
            <person name="Nusbaum C."/>
            <person name="Birren B."/>
        </authorList>
    </citation>
    <scope>NUCLEOTIDE SEQUENCE</scope>
    <source>
        <strain evidence="12">CBS 10118</strain>
    </source>
</reference>
<accession>A0AAJ8K6I8</accession>
<name>A0AAJ8K6I8_9TREE</name>
<proteinExistence type="inferred from homology"/>
<dbReference type="Pfam" id="PF08801">
    <property type="entry name" value="Nucleoporin_N"/>
    <property type="match status" value="1"/>
</dbReference>
<evidence type="ECO:0000256" key="6">
    <source>
        <dbReference type="ARBA" id="ARBA00023010"/>
    </source>
</evidence>
<keyword evidence="8" id="KW-0175">Coiled coil</keyword>
<keyword evidence="5" id="KW-0653">Protein transport</keyword>
<keyword evidence="4" id="KW-0509">mRNA transport</keyword>
<evidence type="ECO:0000313" key="12">
    <source>
        <dbReference type="EMBL" id="WVW82054.1"/>
    </source>
</evidence>
<feature type="compositionally biased region" description="Polar residues" evidence="9">
    <location>
        <begin position="35"/>
        <end position="47"/>
    </location>
</feature>
<dbReference type="GO" id="GO:0006606">
    <property type="term" value="P:protein import into nucleus"/>
    <property type="evidence" value="ECO:0007669"/>
    <property type="project" value="TreeGrafter"/>
</dbReference>
<feature type="domain" description="Nucleoporin Nup133/Nup155-like C-terminal" evidence="10">
    <location>
        <begin position="851"/>
        <end position="1200"/>
    </location>
</feature>
<feature type="domain" description="Nucleoporin Nup133/Nup155-like N-terminal" evidence="11">
    <location>
        <begin position="91"/>
        <end position="437"/>
    </location>
</feature>
<dbReference type="GeneID" id="30207163"/>
<keyword evidence="13" id="KW-1185">Reference proteome</keyword>
<protein>
    <recommendedName>
        <fullName evidence="14">Nuclear pore complex protein Nup133</fullName>
    </recommendedName>
</protein>
<gene>
    <name evidence="12" type="ORF">I302_104059</name>
</gene>
<dbReference type="Gene3D" id="1.20.58.1380">
    <property type="match status" value="1"/>
</dbReference>
<dbReference type="EMBL" id="CP144542">
    <property type="protein sequence ID" value="WVW82054.1"/>
    <property type="molecule type" value="Genomic_DNA"/>
</dbReference>
<dbReference type="SUPFAM" id="SSF117289">
    <property type="entry name" value="Nucleoporin domain"/>
    <property type="match status" value="1"/>
</dbReference>
<keyword evidence="7" id="KW-0539">Nucleus</keyword>
<dbReference type="Gene3D" id="2.130.10.10">
    <property type="entry name" value="YVTN repeat-like/Quinoprotein amine dehydrogenase"/>
    <property type="match status" value="1"/>
</dbReference>
<dbReference type="InterPro" id="IPR014908">
    <property type="entry name" value="Nucleoporin_Nup133/Nup155_N"/>
</dbReference>
<evidence type="ECO:0000259" key="10">
    <source>
        <dbReference type="Pfam" id="PF03177"/>
    </source>
</evidence>
<evidence type="ECO:0000256" key="5">
    <source>
        <dbReference type="ARBA" id="ARBA00022927"/>
    </source>
</evidence>
<dbReference type="GO" id="GO:0017056">
    <property type="term" value="F:structural constituent of nuclear pore"/>
    <property type="evidence" value="ECO:0007669"/>
    <property type="project" value="InterPro"/>
</dbReference>
<dbReference type="PANTHER" id="PTHR13405:SF11">
    <property type="entry name" value="NUCLEAR PORE COMPLEX PROTEIN NUP133"/>
    <property type="match status" value="1"/>
</dbReference>
<dbReference type="Proteomes" id="UP000092730">
    <property type="component" value="Chromosome 2"/>
</dbReference>
<feature type="coiled-coil region" evidence="8">
    <location>
        <begin position="1169"/>
        <end position="1216"/>
    </location>
</feature>
<evidence type="ECO:0000256" key="9">
    <source>
        <dbReference type="SAM" id="MobiDB-lite"/>
    </source>
</evidence>
<evidence type="ECO:0000256" key="2">
    <source>
        <dbReference type="ARBA" id="ARBA00005569"/>
    </source>
</evidence>
<evidence type="ECO:0000259" key="11">
    <source>
        <dbReference type="Pfam" id="PF08801"/>
    </source>
</evidence>
<dbReference type="GO" id="GO:0000972">
    <property type="term" value="P:transcription-dependent tethering of RNA polymerase II gene DNA at nuclear periphery"/>
    <property type="evidence" value="ECO:0007669"/>
    <property type="project" value="TreeGrafter"/>
</dbReference>
<dbReference type="Pfam" id="PF03177">
    <property type="entry name" value="Nucleoporin_C"/>
    <property type="match status" value="1"/>
</dbReference>
<dbReference type="InterPro" id="IPR015943">
    <property type="entry name" value="WD40/YVTN_repeat-like_dom_sf"/>
</dbReference>
<evidence type="ECO:0000313" key="13">
    <source>
        <dbReference type="Proteomes" id="UP000092730"/>
    </source>
</evidence>
<sequence length="1224" mass="136577">MFNSPSTRATPRKAASRASVARSRHQTPSIFAESASLSQAPTPSVRSSRLAVVKRGASPTSSAGDTIRTTRPDEGHEKDRVFWSRDERHLVSSLGSLPKEVASLIKGSDLVANPIAGHVDPKSGFAMVAGPYVCIAWNYTKRTHSAPTTYAFPSPPVSYSATPTQPPTLAGLYTGSANSEPGMILVSSSGEIRFWESMSSALANVERFQEVYVELGDDDSVEKLWKIDGNTFLLTTTTSLVFRLTISSSGGRLVPSLTNLTRPGGMFGRASAQIFNAREDRDGISSVTSAAGYVYITARRMLQKWAFGSDGQKFTQEYDLYETVGNWCFDSWSSGNVSLELNDIISFGEDELAVLISYVEQQSGTSEYPRLHNSHAIVMFSMHPRSQSLTISRVIDVSYLAHSDPRMLDVPRLLIPAGSSMAFIRFAEVILLVSLDEGSPYEEAISLKDSGRNAFIGAGTILSTSTKKGNSLPAIVAIPAFGGLMSIEALESSGGSEAFTQASSATARLKSKMEQAVFFGERSDNPLSFDLPAGFQGDLAEAAETVSAEIVSSNSPYMPGIFELRPHLSDRLLRLKELMRFIRHNGLLSILPQSTRRRLSRDAEKIKGAIDLWDYQNKHMAAISQMNTQSPQSLLSDSILTYMRQADVIEEEDFIRLFFRTQAHNLDKLLEIVFATARAALDAVSRGKMSSWITEANRIFIIVERAAAQYREEELYTYEIDRERPAIEIWTAQESLIEALDFLYSTTDALIKERTRELGSVIDEPPSETAEPALKREQQLQSRMKGQMAILAAALCTNMEDKCRATSRREIDEGADPQEGIRLREKWAEMKPRVIRPLVGIDRLSEAYELAENHTDFLTLVMLCHDQAEPDTARLQRYIERFGEEFAFVLYQWYIDQGQAYELLNQDEVYGVLVTRFFAENDYPELAWMHHLAFRRYDEAAGTLRSVMRDESTKALDQQQLVGSIAKLAAIADVRSKGVSNDRKRLLIELDDELDLVNVQSSLIQYFSPTNRRNSPKLDDQITLLTDRPAFKKLFLNLAQELLDGSALDLEGLMDVLTLKDNFERTGDAALALERLVGDMALPEGRKQVALLSIWRRVYVRDDWAAISNTTGRSEQAQRSKVRSTLAYQTIRAVNDVKDFPPNFILSPFTSSQPPLPAELAARFPTFSAEDIAALMEDHENEIETLNRYLSENGLEERIREVAELVKNDIEDEKREEGDVDVVM</sequence>